<dbReference type="GO" id="GO:0005634">
    <property type="term" value="C:nucleus"/>
    <property type="evidence" value="ECO:0007669"/>
    <property type="project" value="TreeGrafter"/>
</dbReference>
<sequence length="309" mass="34069">MLFDEFCSVRVFSILNIVTSCTLLYSSENIKINLHHEMNEASPIFKANGEAPTTKHSGIATTENPTDTVEERLRTMTGIGSSCGACKFLRRKCTAECVFAPYFCYDQAAAHFAAVHKVFGASNVSKLLLHLPVHNRRDAANSISYEAIARVRDPIYGCVGDIFALQQQVASLLEEIEVIGNQMANLAVGVANCGSSPATTNLYNGLQFSSQHDVMSPFSSQHDVLSTQYYQNQQAPLLFHAGSTAANQGFDSQMDVQLPPLYGWENQNLFDDSGLNPSGKLLEGIDEDNFKCYPWLYNCNGAFRIKCLH</sequence>
<reference evidence="3" key="2">
    <citation type="submission" date="2021-01" db="UniProtKB">
        <authorList>
            <consortium name="EnsemblPlants"/>
        </authorList>
    </citation>
    <scope>IDENTIFICATION</scope>
</reference>
<dbReference type="PANTHER" id="PTHR31529:SF50">
    <property type="entry name" value="LOB DOMAIN PROTEIN"/>
    <property type="match status" value="1"/>
</dbReference>
<dbReference type="Proteomes" id="UP000594261">
    <property type="component" value="Chromosome 8"/>
</dbReference>
<dbReference type="Gramene" id="QL08p061123:mrna">
    <property type="protein sequence ID" value="QL08p061123:mrna"/>
    <property type="gene ID" value="QL08p061123"/>
</dbReference>
<comment type="similarity">
    <text evidence="1">Belongs to the LOB domain-containing protein family.</text>
</comment>
<dbReference type="EMBL" id="LRBV02000008">
    <property type="status" value="NOT_ANNOTATED_CDS"/>
    <property type="molecule type" value="Genomic_DNA"/>
</dbReference>
<dbReference type="GO" id="GO:0045893">
    <property type="term" value="P:positive regulation of DNA-templated transcription"/>
    <property type="evidence" value="ECO:0007669"/>
    <property type="project" value="TreeGrafter"/>
</dbReference>
<dbReference type="OMA" id="QAFNSQM"/>
<dbReference type="InParanoid" id="A0A7N2MF01"/>
<dbReference type="InterPro" id="IPR004883">
    <property type="entry name" value="LOB"/>
</dbReference>
<evidence type="ECO:0000313" key="3">
    <source>
        <dbReference type="EnsemblPlants" id="QL08p061123:mrna"/>
    </source>
</evidence>
<evidence type="ECO:0000313" key="4">
    <source>
        <dbReference type="Proteomes" id="UP000594261"/>
    </source>
</evidence>
<evidence type="ECO:0000259" key="2">
    <source>
        <dbReference type="PROSITE" id="PS50891"/>
    </source>
</evidence>
<dbReference type="GO" id="GO:0009755">
    <property type="term" value="P:hormone-mediated signaling pathway"/>
    <property type="evidence" value="ECO:0007669"/>
    <property type="project" value="TreeGrafter"/>
</dbReference>
<name>A0A7N2MF01_QUELO</name>
<organism evidence="3 4">
    <name type="scientific">Quercus lobata</name>
    <name type="common">Valley oak</name>
    <dbReference type="NCBI Taxonomy" id="97700"/>
    <lineage>
        <taxon>Eukaryota</taxon>
        <taxon>Viridiplantae</taxon>
        <taxon>Streptophyta</taxon>
        <taxon>Embryophyta</taxon>
        <taxon>Tracheophyta</taxon>
        <taxon>Spermatophyta</taxon>
        <taxon>Magnoliopsida</taxon>
        <taxon>eudicotyledons</taxon>
        <taxon>Gunneridae</taxon>
        <taxon>Pentapetalae</taxon>
        <taxon>rosids</taxon>
        <taxon>fabids</taxon>
        <taxon>Fagales</taxon>
        <taxon>Fagaceae</taxon>
        <taxon>Quercus</taxon>
    </lineage>
</organism>
<keyword evidence="4" id="KW-1185">Reference proteome</keyword>
<proteinExistence type="inferred from homology"/>
<evidence type="ECO:0000256" key="1">
    <source>
        <dbReference type="ARBA" id="ARBA00005474"/>
    </source>
</evidence>
<dbReference type="AlphaFoldDB" id="A0A7N2MF01"/>
<reference evidence="3 4" key="1">
    <citation type="journal article" date="2016" name="G3 (Bethesda)">
        <title>First Draft Assembly and Annotation of the Genome of a California Endemic Oak Quercus lobata Nee (Fagaceae).</title>
        <authorList>
            <person name="Sork V.L."/>
            <person name="Fitz-Gibbon S.T."/>
            <person name="Puiu D."/>
            <person name="Crepeau M."/>
            <person name="Gugger P.F."/>
            <person name="Sherman R."/>
            <person name="Stevens K."/>
            <person name="Langley C.H."/>
            <person name="Pellegrini M."/>
            <person name="Salzberg S.L."/>
        </authorList>
    </citation>
    <scope>NUCLEOTIDE SEQUENCE [LARGE SCALE GENOMIC DNA]</scope>
    <source>
        <strain evidence="3 4">cv. SW786</strain>
    </source>
</reference>
<protein>
    <recommendedName>
        <fullName evidence="2">LOB domain-containing protein</fullName>
    </recommendedName>
</protein>
<dbReference type="EnsemblPlants" id="QL08p061123:mrna">
    <property type="protein sequence ID" value="QL08p061123:mrna"/>
    <property type="gene ID" value="QL08p061123"/>
</dbReference>
<dbReference type="PROSITE" id="PS50891">
    <property type="entry name" value="LOB"/>
    <property type="match status" value="1"/>
</dbReference>
<dbReference type="PANTHER" id="PTHR31529">
    <property type="entry name" value="LOB DOMAIN CONTAINING PROTEIN"/>
    <property type="match status" value="1"/>
</dbReference>
<accession>A0A7N2MF01</accession>
<feature type="domain" description="LOB" evidence="2">
    <location>
        <begin position="81"/>
        <end position="183"/>
    </location>
</feature>
<dbReference type="Pfam" id="PF03195">
    <property type="entry name" value="LOB"/>
    <property type="match status" value="1"/>
</dbReference>